<keyword evidence="2" id="KW-1185">Reference proteome</keyword>
<protein>
    <submittedName>
        <fullName evidence="1">Uncharacterized protein</fullName>
    </submittedName>
</protein>
<dbReference type="Proteomes" id="UP000744676">
    <property type="component" value="Unassembled WGS sequence"/>
</dbReference>
<evidence type="ECO:0000313" key="1">
    <source>
        <dbReference type="EMBL" id="KAF5093253.1"/>
    </source>
</evidence>
<organism evidence="1 2">
    <name type="scientific">Geotrichum galactomycetum</name>
    <dbReference type="NCBI Taxonomy" id="27317"/>
    <lineage>
        <taxon>Eukaryota</taxon>
        <taxon>Fungi</taxon>
        <taxon>Dikarya</taxon>
        <taxon>Ascomycota</taxon>
        <taxon>Saccharomycotina</taxon>
        <taxon>Dipodascomycetes</taxon>
        <taxon>Dipodascales</taxon>
        <taxon>Dipodascaceae</taxon>
        <taxon>Geotrichum</taxon>
    </lineage>
</organism>
<reference evidence="1 2" key="1">
    <citation type="journal article" date="2020" name="Front. Microbiol.">
        <title>Phenotypic and Genetic Characterization of the Cheese Ripening Yeast Geotrichum candidum.</title>
        <authorList>
            <person name="Perkins V."/>
            <person name="Vignola S."/>
            <person name="Lessard M.H."/>
            <person name="Plante P.L."/>
            <person name="Corbeil J."/>
            <person name="Dugat-Bony E."/>
            <person name="Frenette M."/>
            <person name="Labrie S."/>
        </authorList>
    </citation>
    <scope>NUCLEOTIDE SEQUENCE [LARGE SCALE GENOMIC DNA]</scope>
    <source>
        <strain evidence="1 2">LMA-1147</strain>
    </source>
</reference>
<dbReference type="EMBL" id="QVQA01000256">
    <property type="protein sequence ID" value="KAF5093253.1"/>
    <property type="molecule type" value="Genomic_DNA"/>
</dbReference>
<sequence>MSAKDSTSSKSSAINSSESALKQRTLASSSPSSKHQSQHAETTFKAKKQDNSRALHIIELRLTSLIIGIIIALNYIPATQPWASKFIFSTNNDPTTNTTRVSRYDAFIVIFAIIGLTFIRAFLVEFGLKPLAILLNFKTRKSIFRFIEQSWAFIYYLSTFTFGMYLYYHSDYFLSATDLWKGWPHYKLPLAMKYYYLIQLAGWFQQIYVIHVEDRRKDHYQMFAHHIITCFLVIGSYNFHYTRVGHVFQLIMDEGDVHLATAKILNYLGLNTLCDITFVFFTINWFMTRHVLYNYVVWSAIKAVGYLPEKCFYDEANGDLVKCFNPNMHWFLVILLCFLQIITMVWFYMIIRIIVRVIRGTASAQDTRSDDEEDDEDEAEAEAEAQKKAN</sequence>
<evidence type="ECO:0000313" key="2">
    <source>
        <dbReference type="Proteomes" id="UP000744676"/>
    </source>
</evidence>
<proteinExistence type="predicted"/>
<comment type="caution">
    <text evidence="1">The sequence shown here is derived from an EMBL/GenBank/DDBJ whole genome shotgun (WGS) entry which is preliminary data.</text>
</comment>
<gene>
    <name evidence="1" type="ORF">D0Z00_004155</name>
</gene>
<accession>A0ACB6UZ52</accession>
<name>A0ACB6UZ52_9ASCO</name>